<feature type="domain" description="Galactose-1-phosphate uridyl transferase N-terminal" evidence="16">
    <location>
        <begin position="61"/>
        <end position="224"/>
    </location>
</feature>
<evidence type="ECO:0000256" key="13">
    <source>
        <dbReference type="NCBIfam" id="TIGR00209"/>
    </source>
</evidence>
<dbReference type="Gene3D" id="3.30.428.10">
    <property type="entry name" value="HIT-like"/>
    <property type="match status" value="2"/>
</dbReference>
<dbReference type="Pfam" id="PF01087">
    <property type="entry name" value="GalP_UDP_transf"/>
    <property type="match status" value="1"/>
</dbReference>
<dbReference type="Pfam" id="PF02744">
    <property type="entry name" value="GalP_UDP_tr_C"/>
    <property type="match status" value="1"/>
</dbReference>
<evidence type="ECO:0000256" key="15">
    <source>
        <dbReference type="RuleBase" id="RU000506"/>
    </source>
</evidence>
<proteinExistence type="inferred from homology"/>
<keyword evidence="10" id="KW-0862">Zinc</keyword>
<dbReference type="GO" id="GO:0008108">
    <property type="term" value="F:UDP-glucose:hexose-1-phosphate uridylyltransferase activity"/>
    <property type="evidence" value="ECO:0007669"/>
    <property type="project" value="UniProtKB-UniRule"/>
</dbReference>
<evidence type="ECO:0000256" key="3">
    <source>
        <dbReference type="ARBA" id="ARBA00004947"/>
    </source>
</evidence>
<dbReference type="EC" id="2.7.7.12" evidence="5 13"/>
<dbReference type="NCBIfam" id="TIGR00209">
    <property type="entry name" value="galT_1"/>
    <property type="match status" value="1"/>
</dbReference>
<name>F8E203_CORRG</name>
<comment type="catalytic activity">
    <reaction evidence="1 15">
        <text>alpha-D-galactose 1-phosphate + UDP-alpha-D-glucose = alpha-D-glucose 1-phosphate + UDP-alpha-D-galactose</text>
        <dbReference type="Rhea" id="RHEA:13989"/>
        <dbReference type="ChEBI" id="CHEBI:58336"/>
        <dbReference type="ChEBI" id="CHEBI:58601"/>
        <dbReference type="ChEBI" id="CHEBI:58885"/>
        <dbReference type="ChEBI" id="CHEBI:66914"/>
        <dbReference type="EC" id="2.7.7.12"/>
    </reaction>
</comment>
<gene>
    <name evidence="18" type="primary">galT</name>
    <name evidence="18" type="ordered locus">CRES_0194</name>
</gene>
<dbReference type="EMBL" id="CP002857">
    <property type="protein sequence ID" value="AEI08557.1"/>
    <property type="molecule type" value="Genomic_DNA"/>
</dbReference>
<evidence type="ECO:0000256" key="14">
    <source>
        <dbReference type="PIRSR" id="PIRSR000808-1"/>
    </source>
</evidence>
<feature type="active site" description="Tele-UMP-histidine intermediate" evidence="14">
    <location>
        <position position="214"/>
    </location>
</feature>
<evidence type="ECO:0000313" key="18">
    <source>
        <dbReference type="EMBL" id="AEI08557.1"/>
    </source>
</evidence>
<accession>F8E203</accession>
<keyword evidence="11 15" id="KW-0299">Galactose metabolism</keyword>
<dbReference type="HOGENOM" id="CLU_029960_1_1_11"/>
<evidence type="ECO:0000256" key="2">
    <source>
        <dbReference type="ARBA" id="ARBA00001947"/>
    </source>
</evidence>
<evidence type="ECO:0000256" key="6">
    <source>
        <dbReference type="ARBA" id="ARBA00016340"/>
    </source>
</evidence>
<dbReference type="PANTHER" id="PTHR11943:SF1">
    <property type="entry name" value="GALACTOSE-1-PHOSPHATE URIDYLYLTRANSFERASE"/>
    <property type="match status" value="1"/>
</dbReference>
<keyword evidence="12 15" id="KW-0119">Carbohydrate metabolism</keyword>
<evidence type="ECO:0000313" key="19">
    <source>
        <dbReference type="Proteomes" id="UP000000492"/>
    </source>
</evidence>
<dbReference type="InterPro" id="IPR005849">
    <property type="entry name" value="GalP_Utransf_N"/>
</dbReference>
<dbReference type="PROSITE" id="PS00117">
    <property type="entry name" value="GAL_P_UDP_TRANSF_I"/>
    <property type="match status" value="1"/>
</dbReference>
<dbReference type="GO" id="GO:0005737">
    <property type="term" value="C:cytoplasm"/>
    <property type="evidence" value="ECO:0007669"/>
    <property type="project" value="TreeGrafter"/>
</dbReference>
<sequence>MANSAQPLENNQENQGGVRVTRTTLADGRELIYFDDDPAYVSGEKTRQLHDSRELPAARTISEMRRDPLTGQWYAYAAHRMNRTFMPPANENPLAPTRPGELPTEIPADDYNVAVFENRFPSLSMHMDVAEDFATRVDGEELYPRLPAKGRCEVVCFTPDVELSFRDLPFRRARTVVEAWAHRTRELSQLPGVRYVYPFENRGAEIGVTLQHPHGQIYAYPYLPPRAKEIAAQAAAHRQETGEDLFDSILKAEQASGRRIVSTGEHFTAFVPAAAKWPVEVMLFPHRAVADFAELTGEEKDELTRMYLDLLQRFDRFFEGVEKTPYIASWNQAPMGPERTNGRLHLQLFSMMRSPDKMKFLAGSESGQGAWISDTTPERIADRLVEIGES</sequence>
<evidence type="ECO:0000256" key="7">
    <source>
        <dbReference type="ARBA" id="ARBA00022679"/>
    </source>
</evidence>
<dbReference type="GO" id="GO:0033499">
    <property type="term" value="P:galactose catabolic process via UDP-galactose, Leloir pathway"/>
    <property type="evidence" value="ECO:0007669"/>
    <property type="project" value="TreeGrafter"/>
</dbReference>
<protein>
    <recommendedName>
        <fullName evidence="6 13">Galactose-1-phosphate uridylyltransferase</fullName>
        <ecNumber evidence="5 13">2.7.7.12</ecNumber>
    </recommendedName>
</protein>
<dbReference type="SUPFAM" id="SSF54197">
    <property type="entry name" value="HIT-like"/>
    <property type="match status" value="2"/>
</dbReference>
<evidence type="ECO:0000256" key="11">
    <source>
        <dbReference type="ARBA" id="ARBA00023144"/>
    </source>
</evidence>
<evidence type="ECO:0000256" key="12">
    <source>
        <dbReference type="ARBA" id="ARBA00023277"/>
    </source>
</evidence>
<dbReference type="InterPro" id="IPR001937">
    <property type="entry name" value="GalP_UDPtransf1"/>
</dbReference>
<keyword evidence="19" id="KW-1185">Reference proteome</keyword>
<dbReference type="GO" id="GO:0008270">
    <property type="term" value="F:zinc ion binding"/>
    <property type="evidence" value="ECO:0007669"/>
    <property type="project" value="InterPro"/>
</dbReference>
<organism evidence="18 19">
    <name type="scientific">Corynebacterium resistens (strain DSM 45100 / JCM 12819 / GTC 2026 / SICGH 158)</name>
    <dbReference type="NCBI Taxonomy" id="662755"/>
    <lineage>
        <taxon>Bacteria</taxon>
        <taxon>Bacillati</taxon>
        <taxon>Actinomycetota</taxon>
        <taxon>Actinomycetes</taxon>
        <taxon>Mycobacteriales</taxon>
        <taxon>Corynebacteriaceae</taxon>
        <taxon>Corynebacterium</taxon>
    </lineage>
</organism>
<evidence type="ECO:0000256" key="9">
    <source>
        <dbReference type="ARBA" id="ARBA00022723"/>
    </source>
</evidence>
<keyword evidence="8 15" id="KW-0548">Nucleotidyltransferase</keyword>
<dbReference type="PANTHER" id="PTHR11943">
    <property type="entry name" value="GALACTOSE-1-PHOSPHATE URIDYLYLTRANSFERASE"/>
    <property type="match status" value="1"/>
</dbReference>
<keyword evidence="7 15" id="KW-0808">Transferase</keyword>
<evidence type="ECO:0000256" key="1">
    <source>
        <dbReference type="ARBA" id="ARBA00001107"/>
    </source>
</evidence>
<evidence type="ECO:0000256" key="5">
    <source>
        <dbReference type="ARBA" id="ARBA00012384"/>
    </source>
</evidence>
<dbReference type="InterPro" id="IPR005850">
    <property type="entry name" value="GalP_Utransf_C"/>
</dbReference>
<dbReference type="UniPathway" id="UPA00214"/>
<dbReference type="InterPro" id="IPR036265">
    <property type="entry name" value="HIT-like_sf"/>
</dbReference>
<reference evidence="18 19" key="1">
    <citation type="journal article" date="2012" name="BMC Genomics">
        <title>Complete genome sequence, lifestyle, and multi-drug resistance of the human pathogen Corynebacterium resistens DSM 45100 isolated from blood samples of a leukemia patient.</title>
        <authorList>
            <person name="Schroder J."/>
            <person name="Maus I."/>
            <person name="Meyer K."/>
            <person name="Wordemann S."/>
            <person name="Blom J."/>
            <person name="Jaenicke S."/>
            <person name="Schneider J."/>
            <person name="Trost E."/>
            <person name="Tauch A."/>
        </authorList>
    </citation>
    <scope>NUCLEOTIDE SEQUENCE [LARGE SCALE GENOMIC DNA]</scope>
    <source>
        <strain evidence="19">DSM 45100 / JCM 12819 / CCUG 50093 / GTC 2026 / SICGH 158</strain>
    </source>
</reference>
<evidence type="ECO:0000256" key="4">
    <source>
        <dbReference type="ARBA" id="ARBA00010951"/>
    </source>
</evidence>
<comment type="cofactor">
    <cofactor evidence="2">
        <name>Zn(2+)</name>
        <dbReference type="ChEBI" id="CHEBI:29105"/>
    </cofactor>
</comment>
<evidence type="ECO:0000259" key="17">
    <source>
        <dbReference type="Pfam" id="PF02744"/>
    </source>
</evidence>
<dbReference type="eggNOG" id="COG1085">
    <property type="taxonomic scope" value="Bacteria"/>
</dbReference>
<dbReference type="AlphaFoldDB" id="F8E203"/>
<evidence type="ECO:0000256" key="8">
    <source>
        <dbReference type="ARBA" id="ARBA00022695"/>
    </source>
</evidence>
<dbReference type="PIRSF" id="PIRSF000808">
    <property type="entry name" value="GalT"/>
    <property type="match status" value="1"/>
</dbReference>
<dbReference type="InterPro" id="IPR019779">
    <property type="entry name" value="GalP_UDPtransf1_His-AS"/>
</dbReference>
<dbReference type="KEGG" id="crd:CRES_0194"/>
<dbReference type="Proteomes" id="UP000000492">
    <property type="component" value="Chromosome"/>
</dbReference>
<evidence type="ECO:0000256" key="10">
    <source>
        <dbReference type="ARBA" id="ARBA00022833"/>
    </source>
</evidence>
<keyword evidence="9 15" id="KW-0479">Metal-binding</keyword>
<dbReference type="STRING" id="662755.CRES_0194"/>
<feature type="domain" description="Galactose-1-phosphate uridyl transferase C-terminal" evidence="17">
    <location>
        <begin position="237"/>
        <end position="386"/>
    </location>
</feature>
<comment type="similarity">
    <text evidence="4 15">Belongs to the galactose-1-phosphate uridylyltransferase type 1 family.</text>
</comment>
<comment type="pathway">
    <text evidence="3 15">Carbohydrate metabolism; galactose metabolism.</text>
</comment>
<evidence type="ECO:0000259" key="16">
    <source>
        <dbReference type="Pfam" id="PF01087"/>
    </source>
</evidence>